<evidence type="ECO:0000313" key="2">
    <source>
        <dbReference type="EMBL" id="SDU69952.1"/>
    </source>
</evidence>
<keyword evidence="3" id="KW-1185">Reference proteome</keyword>
<feature type="domain" description="Fimbrial-type adhesion" evidence="1">
    <location>
        <begin position="37"/>
        <end position="167"/>
    </location>
</feature>
<dbReference type="Proteomes" id="UP000182058">
    <property type="component" value="Chromosome I"/>
</dbReference>
<organism evidence="2 3">
    <name type="scientific">Pseudomonas psychrophila</name>
    <dbReference type="NCBI Taxonomy" id="122355"/>
    <lineage>
        <taxon>Bacteria</taxon>
        <taxon>Pseudomonadati</taxon>
        <taxon>Pseudomonadota</taxon>
        <taxon>Gammaproteobacteria</taxon>
        <taxon>Pseudomonadales</taxon>
        <taxon>Pseudomonadaceae</taxon>
        <taxon>Pseudomonas</taxon>
    </lineage>
</organism>
<dbReference type="InterPro" id="IPR008966">
    <property type="entry name" value="Adhesion_dom_sf"/>
</dbReference>
<dbReference type="EMBL" id="LT629795">
    <property type="protein sequence ID" value="SDU69952.1"/>
    <property type="molecule type" value="Genomic_DNA"/>
</dbReference>
<evidence type="ECO:0000259" key="1">
    <source>
        <dbReference type="Pfam" id="PF00419"/>
    </source>
</evidence>
<name>A0ABY0W2C8_9PSED</name>
<dbReference type="GeneID" id="96621503"/>
<protein>
    <submittedName>
        <fullName evidence="2">Fimbrial protein</fullName>
    </submittedName>
</protein>
<dbReference type="InterPro" id="IPR000259">
    <property type="entry name" value="Adhesion_dom_fimbrial"/>
</dbReference>
<dbReference type="SUPFAM" id="SSF49401">
    <property type="entry name" value="Bacterial adhesins"/>
    <property type="match status" value="1"/>
</dbReference>
<proteinExistence type="predicted"/>
<evidence type="ECO:0000313" key="3">
    <source>
        <dbReference type="Proteomes" id="UP000182058"/>
    </source>
</evidence>
<dbReference type="Gene3D" id="2.60.40.1090">
    <property type="entry name" value="Fimbrial-type adhesion domain"/>
    <property type="match status" value="1"/>
</dbReference>
<dbReference type="InterPro" id="IPR036937">
    <property type="entry name" value="Adhesion_dom_fimbrial_sf"/>
</dbReference>
<accession>A0ABY0W2C8</accession>
<gene>
    <name evidence="2" type="ORF">SAMN04490201_3946</name>
</gene>
<dbReference type="RefSeq" id="WP_231984112.1">
    <property type="nucleotide sequence ID" value="NZ_ATLR01000048.1"/>
</dbReference>
<dbReference type="Pfam" id="PF00419">
    <property type="entry name" value="Fimbrial"/>
    <property type="match status" value="1"/>
</dbReference>
<reference evidence="2 3" key="1">
    <citation type="submission" date="2016-10" db="EMBL/GenBank/DDBJ databases">
        <authorList>
            <person name="Varghese N."/>
            <person name="Submissions S."/>
        </authorList>
    </citation>
    <scope>NUCLEOTIDE SEQUENCE [LARGE SCALE GENOMIC DNA]</scope>
    <source>
        <strain evidence="2 3">BS3667</strain>
    </source>
</reference>
<sequence length="170" mass="17623">MNESATMSQLKHWRALIAVGGLLSMCCQVAWGDVSVSIKGVVLMPPPCKVNAGGTLNVPFGAGLLTTRINGVNYSQTVAYTVTCGPQPTNFMTLELKGTGAGFNSAFLGTSKSDLGISFTVGGVTWPLNKTVNFTYPALPVVKAYLVKKTGSTLTGGSFSAAATLVVALR</sequence>